<organism evidence="1 2">
    <name type="scientific">Aphanomyces astaci</name>
    <name type="common">Crayfish plague agent</name>
    <dbReference type="NCBI Taxonomy" id="112090"/>
    <lineage>
        <taxon>Eukaryota</taxon>
        <taxon>Sar</taxon>
        <taxon>Stramenopiles</taxon>
        <taxon>Oomycota</taxon>
        <taxon>Saprolegniomycetes</taxon>
        <taxon>Saprolegniales</taxon>
        <taxon>Verrucalvaceae</taxon>
        <taxon>Aphanomyces</taxon>
    </lineage>
</organism>
<sequence>QLLYFRGGIHHDMGTQWSKAIHGTPDYPVGDEMQELFESLGFTVYDMNNIYVLFNAINQGT</sequence>
<dbReference type="AlphaFoldDB" id="A0A397B202"/>
<accession>A0A397B202</accession>
<feature type="non-terminal residue" evidence="1">
    <location>
        <position position="1"/>
    </location>
</feature>
<dbReference type="Proteomes" id="UP000266239">
    <property type="component" value="Unassembled WGS sequence"/>
</dbReference>
<dbReference type="VEuPathDB" id="FungiDB:H257_05580"/>
<reference evidence="1 2" key="1">
    <citation type="submission" date="2018-08" db="EMBL/GenBank/DDBJ databases">
        <title>Aphanomyces genome sequencing and annotation.</title>
        <authorList>
            <person name="Minardi D."/>
            <person name="Oidtmann B."/>
            <person name="Van Der Giezen M."/>
            <person name="Studholme D.J."/>
        </authorList>
    </citation>
    <scope>NUCLEOTIDE SEQUENCE [LARGE SCALE GENOMIC DNA]</scope>
    <source>
        <strain evidence="1 2">Yx</strain>
    </source>
</reference>
<dbReference type="EMBL" id="QUTA01006140">
    <property type="protein sequence ID" value="RHY12544.1"/>
    <property type="molecule type" value="Genomic_DNA"/>
</dbReference>
<evidence type="ECO:0000313" key="1">
    <source>
        <dbReference type="EMBL" id="RHY12544.1"/>
    </source>
</evidence>
<evidence type="ECO:0000313" key="2">
    <source>
        <dbReference type="Proteomes" id="UP000266239"/>
    </source>
</evidence>
<comment type="caution">
    <text evidence="1">The sequence shown here is derived from an EMBL/GenBank/DDBJ whole genome shotgun (WGS) entry which is preliminary data.</text>
</comment>
<gene>
    <name evidence="1" type="ORF">DYB25_009100</name>
</gene>
<protein>
    <submittedName>
        <fullName evidence="1">Uncharacterized protein</fullName>
    </submittedName>
</protein>
<proteinExistence type="predicted"/>
<name>A0A397B202_APHAT</name>